<keyword evidence="1" id="KW-1133">Transmembrane helix</keyword>
<dbReference type="OrthoDB" id="2370519at2759"/>
<organism evidence="2 3">
    <name type="scientific">Lunasporangiospora selenospora</name>
    <dbReference type="NCBI Taxonomy" id="979761"/>
    <lineage>
        <taxon>Eukaryota</taxon>
        <taxon>Fungi</taxon>
        <taxon>Fungi incertae sedis</taxon>
        <taxon>Mucoromycota</taxon>
        <taxon>Mortierellomycotina</taxon>
        <taxon>Mortierellomycetes</taxon>
        <taxon>Mortierellales</taxon>
        <taxon>Mortierellaceae</taxon>
        <taxon>Lunasporangiospora</taxon>
    </lineage>
</organism>
<evidence type="ECO:0000313" key="2">
    <source>
        <dbReference type="EMBL" id="KAF9585317.1"/>
    </source>
</evidence>
<comment type="caution">
    <text evidence="2">The sequence shown here is derived from an EMBL/GenBank/DDBJ whole genome shotgun (WGS) entry which is preliminary data.</text>
</comment>
<keyword evidence="1" id="KW-0472">Membrane</keyword>
<name>A0A9P6G1F8_9FUNG</name>
<reference evidence="2" key="1">
    <citation type="journal article" date="2020" name="Fungal Divers.">
        <title>Resolving the Mortierellaceae phylogeny through synthesis of multi-gene phylogenetics and phylogenomics.</title>
        <authorList>
            <person name="Vandepol N."/>
            <person name="Liber J."/>
            <person name="Desiro A."/>
            <person name="Na H."/>
            <person name="Kennedy M."/>
            <person name="Barry K."/>
            <person name="Grigoriev I.V."/>
            <person name="Miller A.N."/>
            <person name="O'Donnell K."/>
            <person name="Stajich J.E."/>
            <person name="Bonito G."/>
        </authorList>
    </citation>
    <scope>NUCLEOTIDE SEQUENCE</scope>
    <source>
        <strain evidence="2">KOD1015</strain>
    </source>
</reference>
<evidence type="ECO:0008006" key="4">
    <source>
        <dbReference type="Google" id="ProtNLM"/>
    </source>
</evidence>
<accession>A0A9P6G1F8</accession>
<gene>
    <name evidence="2" type="ORF">BGW38_002930</name>
</gene>
<keyword evidence="3" id="KW-1185">Reference proteome</keyword>
<proteinExistence type="predicted"/>
<evidence type="ECO:0000256" key="1">
    <source>
        <dbReference type="SAM" id="Phobius"/>
    </source>
</evidence>
<dbReference type="AlphaFoldDB" id="A0A9P6G1F8"/>
<protein>
    <recommendedName>
        <fullName evidence="4">Adhesin domain-containing protein</fullName>
    </recommendedName>
</protein>
<keyword evidence="1" id="KW-0812">Transmembrane</keyword>
<evidence type="ECO:0000313" key="3">
    <source>
        <dbReference type="Proteomes" id="UP000780801"/>
    </source>
</evidence>
<dbReference type="EMBL" id="JAABOA010000207">
    <property type="protein sequence ID" value="KAF9585317.1"/>
    <property type="molecule type" value="Genomic_DNA"/>
</dbReference>
<sequence length="435" mass="46724">MGENQPLLDNPSGLPLAPQCARGIGCMRCVTGKHENSRKRVFMRRASIAIVLACIYWFVFDPMHRRGIVSRGHGHSNDFCRDHLVEWDGPSEIVTSSTNLGINITRGNIAGSVKVLTADVTEPTITVHAQVSWNVDKSRGGDYQHGLHMKVIDTRGHMSLTLGTDQDRIIDGHGKRFCGRYEIQVLLPKSFSHFGHLVVEGVVMELDASDLSKITFESAQFVSVTGNIKVSDLLQTKGLAVDVISGSASFERVTSPTGSSLDVRVNAVAGSVDLNAEVPVIDSDNDQSTPGHKVVISTTSGDIDLVLRPAASAFGKVRKNQTPGDIHLSAISTAGRVSTKVELVENQALFLDGSSVAGVIDAVVSDRFVGDIKLSNTMGSVSVKEAENSSTIIDYTSNKRNYREGKKHLKDGGQEGKSGSISLSSVVGRVNLSFD</sequence>
<dbReference type="Proteomes" id="UP000780801">
    <property type="component" value="Unassembled WGS sequence"/>
</dbReference>
<feature type="transmembrane region" description="Helical" evidence="1">
    <location>
        <begin position="42"/>
        <end position="60"/>
    </location>
</feature>